<dbReference type="RefSeq" id="WP_115092715.1">
    <property type="nucleotide sequence ID" value="NZ_CP068107.1"/>
</dbReference>
<gene>
    <name evidence="1" type="ORF">NCTC11179_03708</name>
</gene>
<proteinExistence type="predicted"/>
<name>A0A378U4F6_MYROD</name>
<evidence type="ECO:0000313" key="2">
    <source>
        <dbReference type="Proteomes" id="UP000255024"/>
    </source>
</evidence>
<accession>A0A378U4F6</accession>
<reference evidence="1 2" key="1">
    <citation type="submission" date="2018-06" db="EMBL/GenBank/DDBJ databases">
        <authorList>
            <consortium name="Pathogen Informatics"/>
            <person name="Doyle S."/>
        </authorList>
    </citation>
    <scope>NUCLEOTIDE SEQUENCE [LARGE SCALE GENOMIC DNA]</scope>
    <source>
        <strain evidence="1 2">NCTC11179</strain>
    </source>
</reference>
<organism evidence="1 2">
    <name type="scientific">Myroides odoratus</name>
    <name type="common">Flavobacterium odoratum</name>
    <dbReference type="NCBI Taxonomy" id="256"/>
    <lineage>
        <taxon>Bacteria</taxon>
        <taxon>Pseudomonadati</taxon>
        <taxon>Bacteroidota</taxon>
        <taxon>Flavobacteriia</taxon>
        <taxon>Flavobacteriales</taxon>
        <taxon>Flavobacteriaceae</taxon>
        <taxon>Myroides</taxon>
    </lineage>
</organism>
<keyword evidence="2" id="KW-1185">Reference proteome</keyword>
<dbReference type="AlphaFoldDB" id="A0A378U4F6"/>
<protein>
    <submittedName>
        <fullName evidence="1">Uncharacterized protein</fullName>
    </submittedName>
</protein>
<sequence>MVVVGGREYEWGDISLVLGNREVIGVTGIKYGEKVEREASYGKGRYAHSIQSGNIAVDGEITLLQSEVIALQKAAQNNSLLTLNLDAIVNYGDPSEGEAMRTDRIIGIRFTEDVREWKQGDKRAEITLPFLALRVSNGI</sequence>
<dbReference type="EMBL" id="UGQL01000002">
    <property type="protein sequence ID" value="STZ70175.1"/>
    <property type="molecule type" value="Genomic_DNA"/>
</dbReference>
<evidence type="ECO:0000313" key="1">
    <source>
        <dbReference type="EMBL" id="STZ70175.1"/>
    </source>
</evidence>
<dbReference type="Proteomes" id="UP000255024">
    <property type="component" value="Unassembled WGS sequence"/>
</dbReference>